<evidence type="ECO:0000313" key="11">
    <source>
        <dbReference type="EMBL" id="AWI33858.1"/>
    </source>
</evidence>
<dbReference type="SUPFAM" id="SSF54690">
    <property type="entry name" value="Molybdopterin synthase subunit MoaE"/>
    <property type="match status" value="1"/>
</dbReference>
<dbReference type="InterPro" id="IPR036563">
    <property type="entry name" value="MoaE_sf"/>
</dbReference>
<dbReference type="EC" id="2.8.1.12" evidence="3"/>
<comment type="catalytic activity">
    <reaction evidence="10">
        <text>2 [molybdopterin-synthase sulfur-carrier protein]-C-terminal-Gly-aminoethanethioate + cyclic pyranopterin phosphate + H2O = molybdopterin + 2 [molybdopterin-synthase sulfur-carrier protein]-C-terminal Gly-Gly + 2 H(+)</text>
        <dbReference type="Rhea" id="RHEA:26333"/>
        <dbReference type="Rhea" id="RHEA-COMP:12202"/>
        <dbReference type="Rhea" id="RHEA-COMP:19907"/>
        <dbReference type="ChEBI" id="CHEBI:15377"/>
        <dbReference type="ChEBI" id="CHEBI:15378"/>
        <dbReference type="ChEBI" id="CHEBI:58698"/>
        <dbReference type="ChEBI" id="CHEBI:59648"/>
        <dbReference type="ChEBI" id="CHEBI:90778"/>
        <dbReference type="ChEBI" id="CHEBI:232372"/>
        <dbReference type="EC" id="2.8.1.12"/>
    </reaction>
</comment>
<dbReference type="KEGG" id="had:CDV25_03085"/>
<dbReference type="Pfam" id="PF02391">
    <property type="entry name" value="MoaE"/>
    <property type="match status" value="1"/>
</dbReference>
<evidence type="ECO:0000256" key="1">
    <source>
        <dbReference type="ARBA" id="ARBA00005046"/>
    </source>
</evidence>
<evidence type="ECO:0000256" key="7">
    <source>
        <dbReference type="ARBA" id="ARBA00030407"/>
    </source>
</evidence>
<evidence type="ECO:0000256" key="8">
    <source>
        <dbReference type="ARBA" id="ARBA00030781"/>
    </source>
</evidence>
<dbReference type="GO" id="GO:0030366">
    <property type="term" value="F:molybdopterin synthase activity"/>
    <property type="evidence" value="ECO:0007669"/>
    <property type="project" value="UniProtKB-EC"/>
</dbReference>
<dbReference type="GO" id="GO:0006777">
    <property type="term" value="P:Mo-molybdopterin cofactor biosynthetic process"/>
    <property type="evidence" value="ECO:0007669"/>
    <property type="project" value="InterPro"/>
</dbReference>
<dbReference type="AlphaFoldDB" id="A0A2U8FCX1"/>
<protein>
    <recommendedName>
        <fullName evidence="4">Molybdopterin synthase catalytic subunit</fullName>
        <ecNumber evidence="3">2.8.1.12</ecNumber>
    </recommendedName>
    <alternativeName>
        <fullName evidence="8">MPT synthase subunit 2</fullName>
    </alternativeName>
    <alternativeName>
        <fullName evidence="6">Molybdenum cofactor biosynthesis protein E</fullName>
    </alternativeName>
    <alternativeName>
        <fullName evidence="7">Molybdopterin-converting factor large subunit</fullName>
    </alternativeName>
    <alternativeName>
        <fullName evidence="9">Molybdopterin-converting factor subunit 2</fullName>
    </alternativeName>
</protein>
<reference evidence="11 12" key="1">
    <citation type="submission" date="2017-06" db="EMBL/GenBank/DDBJ databases">
        <title>Complete genome of Helicobacter apodemus.</title>
        <authorList>
            <person name="Cho S."/>
        </authorList>
    </citation>
    <scope>NUCLEOTIDE SEQUENCE [LARGE SCALE GENOMIC DNA]</scope>
    <source>
        <strain evidence="12">SNUVETPUB-15-01</strain>
    </source>
</reference>
<evidence type="ECO:0000256" key="3">
    <source>
        <dbReference type="ARBA" id="ARBA00011950"/>
    </source>
</evidence>
<organism evidence="11 12">
    <name type="scientific">Helicobacter apodemus</name>
    <dbReference type="NCBI Taxonomy" id="135569"/>
    <lineage>
        <taxon>Bacteria</taxon>
        <taxon>Pseudomonadati</taxon>
        <taxon>Campylobacterota</taxon>
        <taxon>Epsilonproteobacteria</taxon>
        <taxon>Campylobacterales</taxon>
        <taxon>Helicobacteraceae</taxon>
        <taxon>Helicobacter</taxon>
    </lineage>
</organism>
<proteinExistence type="inferred from homology"/>
<dbReference type="InterPro" id="IPR003448">
    <property type="entry name" value="Mopterin_biosynth_MoaE"/>
</dbReference>
<evidence type="ECO:0000256" key="6">
    <source>
        <dbReference type="ARBA" id="ARBA00029745"/>
    </source>
</evidence>
<evidence type="ECO:0000256" key="10">
    <source>
        <dbReference type="ARBA" id="ARBA00049878"/>
    </source>
</evidence>
<comment type="subunit">
    <text evidence="5">Heterotetramer of 2 MoaD subunits and 2 MoaE subunits. Also stable as homodimer. The enzyme changes between these two forms during catalysis.</text>
</comment>
<dbReference type="UniPathway" id="UPA00344"/>
<comment type="pathway">
    <text evidence="1">Cofactor biosynthesis; molybdopterin biosynthesis.</text>
</comment>
<evidence type="ECO:0000313" key="12">
    <source>
        <dbReference type="Proteomes" id="UP000244890"/>
    </source>
</evidence>
<accession>A0A2U8FCX1</accession>
<dbReference type="EMBL" id="CP021886">
    <property type="protein sequence ID" value="AWI33858.1"/>
    <property type="molecule type" value="Genomic_DNA"/>
</dbReference>
<dbReference type="Proteomes" id="UP000244890">
    <property type="component" value="Chromosome"/>
</dbReference>
<sequence>MQTKIIGLELFDGALDTRTIYANWYDFAANNNLGANSVFTGIVRAENGYEGLSFDIYEPLLEEWFLGWSKNALEKGVFLRMAHSKGDVLNHQSSYIAGVFSQKRRACLDIFESFIEDFKHKAPIWKYDIKNNQRFYAKERSHKLPFSGILS</sequence>
<name>A0A2U8FCX1_9HELI</name>
<comment type="similarity">
    <text evidence="2">Belongs to the MoaE family.</text>
</comment>
<dbReference type="OrthoDB" id="9803224at2"/>
<gene>
    <name evidence="11" type="ORF">CDV25_03085</name>
</gene>
<dbReference type="RefSeq" id="WP_108910724.1">
    <property type="nucleotide sequence ID" value="NZ_CP021886.1"/>
</dbReference>
<evidence type="ECO:0000256" key="9">
    <source>
        <dbReference type="ARBA" id="ARBA00032474"/>
    </source>
</evidence>
<evidence type="ECO:0000256" key="2">
    <source>
        <dbReference type="ARBA" id="ARBA00005426"/>
    </source>
</evidence>
<evidence type="ECO:0000256" key="4">
    <source>
        <dbReference type="ARBA" id="ARBA00013858"/>
    </source>
</evidence>
<dbReference type="Gene3D" id="3.90.1170.40">
    <property type="entry name" value="Molybdopterin biosynthesis MoaE subunit"/>
    <property type="match status" value="1"/>
</dbReference>
<evidence type="ECO:0000256" key="5">
    <source>
        <dbReference type="ARBA" id="ARBA00026066"/>
    </source>
</evidence>